<evidence type="ECO:0000259" key="12">
    <source>
        <dbReference type="PROSITE" id="PS52015"/>
    </source>
</evidence>
<evidence type="ECO:0000313" key="13">
    <source>
        <dbReference type="EMBL" id="MBB4857809.1"/>
    </source>
</evidence>
<evidence type="ECO:0000256" key="6">
    <source>
        <dbReference type="ARBA" id="ARBA00022692"/>
    </source>
</evidence>
<dbReference type="PANTHER" id="PTHR33446">
    <property type="entry name" value="PROTEIN TONB-RELATED"/>
    <property type="match status" value="1"/>
</dbReference>
<evidence type="ECO:0000256" key="10">
    <source>
        <dbReference type="SAM" id="MobiDB-lite"/>
    </source>
</evidence>
<dbReference type="InterPro" id="IPR006260">
    <property type="entry name" value="TonB/TolA_C"/>
</dbReference>
<evidence type="ECO:0000256" key="3">
    <source>
        <dbReference type="ARBA" id="ARBA00022448"/>
    </source>
</evidence>
<comment type="caution">
    <text evidence="13">The sequence shown here is derived from an EMBL/GenBank/DDBJ whole genome shotgun (WGS) entry which is preliminary data.</text>
</comment>
<keyword evidence="7" id="KW-0653">Protein transport</keyword>
<dbReference type="Proteomes" id="UP000555448">
    <property type="component" value="Unassembled WGS sequence"/>
</dbReference>
<dbReference type="AlphaFoldDB" id="A0A7W7NVX8"/>
<keyword evidence="8 11" id="KW-1133">Transmembrane helix</keyword>
<evidence type="ECO:0000256" key="2">
    <source>
        <dbReference type="ARBA" id="ARBA00006555"/>
    </source>
</evidence>
<organism evidence="13 14">
    <name type="scientific">Novosphingobium chloroacetimidivorans</name>
    <dbReference type="NCBI Taxonomy" id="1428314"/>
    <lineage>
        <taxon>Bacteria</taxon>
        <taxon>Pseudomonadati</taxon>
        <taxon>Pseudomonadota</taxon>
        <taxon>Alphaproteobacteria</taxon>
        <taxon>Sphingomonadales</taxon>
        <taxon>Sphingomonadaceae</taxon>
        <taxon>Novosphingobium</taxon>
    </lineage>
</organism>
<dbReference type="PROSITE" id="PS52015">
    <property type="entry name" value="TONB_CTD"/>
    <property type="match status" value="1"/>
</dbReference>
<dbReference type="NCBIfam" id="TIGR01352">
    <property type="entry name" value="tonB_Cterm"/>
    <property type="match status" value="1"/>
</dbReference>
<evidence type="ECO:0000256" key="9">
    <source>
        <dbReference type="ARBA" id="ARBA00023136"/>
    </source>
</evidence>
<name>A0A7W7NVX8_9SPHN</name>
<feature type="compositionally biased region" description="Basic and acidic residues" evidence="10">
    <location>
        <begin position="146"/>
        <end position="156"/>
    </location>
</feature>
<dbReference type="GO" id="GO:0031992">
    <property type="term" value="F:energy transducer activity"/>
    <property type="evidence" value="ECO:0007669"/>
    <property type="project" value="TreeGrafter"/>
</dbReference>
<feature type="transmembrane region" description="Helical" evidence="11">
    <location>
        <begin position="15"/>
        <end position="36"/>
    </location>
</feature>
<feature type="compositionally biased region" description="Pro residues" evidence="10">
    <location>
        <begin position="116"/>
        <end position="125"/>
    </location>
</feature>
<evidence type="ECO:0000256" key="8">
    <source>
        <dbReference type="ARBA" id="ARBA00022989"/>
    </source>
</evidence>
<comment type="subcellular location">
    <subcellularLocation>
        <location evidence="1">Cell inner membrane</location>
        <topology evidence="1">Single-pass membrane protein</topology>
        <orientation evidence="1">Periplasmic side</orientation>
    </subcellularLocation>
</comment>
<sequence length="223" mass="23618">MAYADQSMSGNKVTAIVIVALIHIFIGYALVTGLAYEAYKKAVQKVTTVDIKEEEPKKEEEPPPPPEKKVEAPPPPVAPPVKINVATTPPQIQTVTVAPPPAPPVVLAGPPIVAPPAPPAPPAPTGPTSAAQPRGNPASWATPDDYPQRALREEKTGTTGFRVTVGTDGRVVDCTVTSSSGTPELDDATCKNVTRRARFKPALQNGQPVQSSYSNRIRWVIPE</sequence>
<evidence type="ECO:0000256" key="1">
    <source>
        <dbReference type="ARBA" id="ARBA00004383"/>
    </source>
</evidence>
<dbReference type="GO" id="GO:0055085">
    <property type="term" value="P:transmembrane transport"/>
    <property type="evidence" value="ECO:0007669"/>
    <property type="project" value="InterPro"/>
</dbReference>
<evidence type="ECO:0000256" key="4">
    <source>
        <dbReference type="ARBA" id="ARBA00022475"/>
    </source>
</evidence>
<evidence type="ECO:0000313" key="14">
    <source>
        <dbReference type="Proteomes" id="UP000555448"/>
    </source>
</evidence>
<dbReference type="Pfam" id="PF03544">
    <property type="entry name" value="TonB_C"/>
    <property type="match status" value="1"/>
</dbReference>
<comment type="similarity">
    <text evidence="2">Belongs to the TonB family.</text>
</comment>
<dbReference type="Gene3D" id="3.30.1150.10">
    <property type="match status" value="1"/>
</dbReference>
<feature type="region of interest" description="Disordered" evidence="10">
    <location>
        <begin position="51"/>
        <end position="84"/>
    </location>
</feature>
<dbReference type="InterPro" id="IPR037682">
    <property type="entry name" value="TonB_C"/>
</dbReference>
<keyword evidence="3" id="KW-0813">Transport</keyword>
<gene>
    <name evidence="13" type="ORF">HNO88_001120</name>
</gene>
<proteinExistence type="inferred from homology"/>
<dbReference type="EMBL" id="JACHLR010000003">
    <property type="protein sequence ID" value="MBB4857809.1"/>
    <property type="molecule type" value="Genomic_DNA"/>
</dbReference>
<protein>
    <submittedName>
        <fullName evidence="13">Protein TonB</fullName>
    </submittedName>
</protein>
<feature type="domain" description="TonB C-terminal" evidence="12">
    <location>
        <begin position="131"/>
        <end position="223"/>
    </location>
</feature>
<keyword evidence="6 11" id="KW-0812">Transmembrane</keyword>
<dbReference type="GO" id="GO:0015031">
    <property type="term" value="P:protein transport"/>
    <property type="evidence" value="ECO:0007669"/>
    <property type="project" value="UniProtKB-KW"/>
</dbReference>
<evidence type="ECO:0000256" key="7">
    <source>
        <dbReference type="ARBA" id="ARBA00022927"/>
    </source>
</evidence>
<dbReference type="RefSeq" id="WP_184243060.1">
    <property type="nucleotide sequence ID" value="NZ_JACHLR010000003.1"/>
</dbReference>
<dbReference type="SUPFAM" id="SSF74653">
    <property type="entry name" value="TolA/TonB C-terminal domain"/>
    <property type="match status" value="1"/>
</dbReference>
<keyword evidence="14" id="KW-1185">Reference proteome</keyword>
<dbReference type="PANTHER" id="PTHR33446:SF2">
    <property type="entry name" value="PROTEIN TONB"/>
    <property type="match status" value="1"/>
</dbReference>
<dbReference type="GO" id="GO:0098797">
    <property type="term" value="C:plasma membrane protein complex"/>
    <property type="evidence" value="ECO:0007669"/>
    <property type="project" value="TreeGrafter"/>
</dbReference>
<evidence type="ECO:0000256" key="5">
    <source>
        <dbReference type="ARBA" id="ARBA00022519"/>
    </source>
</evidence>
<feature type="region of interest" description="Disordered" evidence="10">
    <location>
        <begin position="116"/>
        <end position="160"/>
    </location>
</feature>
<keyword evidence="5" id="KW-0997">Cell inner membrane</keyword>
<accession>A0A7W7NVX8</accession>
<reference evidence="13 14" key="1">
    <citation type="submission" date="2020-08" db="EMBL/GenBank/DDBJ databases">
        <title>Functional genomics of gut bacteria from endangered species of beetles.</title>
        <authorList>
            <person name="Carlos-Shanley C."/>
        </authorList>
    </citation>
    <scope>NUCLEOTIDE SEQUENCE [LARGE SCALE GENOMIC DNA]</scope>
    <source>
        <strain evidence="13 14">S00245</strain>
    </source>
</reference>
<keyword evidence="9 11" id="KW-0472">Membrane</keyword>
<dbReference type="InterPro" id="IPR051045">
    <property type="entry name" value="TonB-dependent_transducer"/>
</dbReference>
<feature type="compositionally biased region" description="Basic and acidic residues" evidence="10">
    <location>
        <begin position="51"/>
        <end position="71"/>
    </location>
</feature>
<keyword evidence="4" id="KW-1003">Cell membrane</keyword>
<evidence type="ECO:0000256" key="11">
    <source>
        <dbReference type="SAM" id="Phobius"/>
    </source>
</evidence>